<dbReference type="EMBL" id="CP058998">
    <property type="protein sequence ID" value="QLJ53211.1"/>
    <property type="molecule type" value="Genomic_DNA"/>
</dbReference>
<reference evidence="2" key="1">
    <citation type="submission" date="2020-07" db="EMBL/GenBank/DDBJ databases">
        <title>Metabolic diversity and evolutionary history of the archaeal phylum ###Micrarchaeota### uncovered from a freshwater lake metagenome.</title>
        <authorList>
            <person name="Kadnikov V.V."/>
            <person name="Savvichev A.S."/>
            <person name="Mardanov A.V."/>
            <person name="Beletsky A.V."/>
            <person name="Chupakov A.V."/>
            <person name="Kokryatskaya N.M."/>
            <person name="Pimenov N.V."/>
            <person name="Ravin N.V."/>
        </authorList>
    </citation>
    <scope>NUCLEOTIDE SEQUENCE [LARGE SCALE GENOMIC DNA]</scope>
</reference>
<gene>
    <name evidence="1" type="ORF">Sv326_1036</name>
</gene>
<name>A0A7D5XDC2_FERL1</name>
<protein>
    <submittedName>
        <fullName evidence="1">Uncharacterized protein</fullName>
    </submittedName>
</protein>
<dbReference type="Proteomes" id="UP000510821">
    <property type="component" value="Chromosome"/>
</dbReference>
<organism evidence="1 2">
    <name type="scientific">Fermentimicrarchaeum limneticum</name>
    <dbReference type="NCBI Taxonomy" id="2795018"/>
    <lineage>
        <taxon>Archaea</taxon>
        <taxon>Candidatus Micrarchaeota</taxon>
        <taxon>Candidatus Fermentimicrarchaeales</taxon>
        <taxon>Candidatus Fermentimicrarchaeaceae</taxon>
        <taxon>Candidatus Fermentimicrarchaeum</taxon>
    </lineage>
</organism>
<sequence>MVSLKYWEWEDAVLKDKLKRLTVREVARVYFGNETEAYRFASALLLVKRRGMLRLSDCPDELPLATWRRYLNFGVQVGILKHEDRVYSFTDRFTKPLKNFGEYVKAWVKDGDANEDLGLTFALARRGKEKRRGGKKPTSSP</sequence>
<proteinExistence type="predicted"/>
<accession>A0A7D5XDC2</accession>
<dbReference type="AlphaFoldDB" id="A0A7D5XDC2"/>
<evidence type="ECO:0000313" key="1">
    <source>
        <dbReference type="EMBL" id="QLJ53211.1"/>
    </source>
</evidence>
<evidence type="ECO:0000313" key="2">
    <source>
        <dbReference type="Proteomes" id="UP000510821"/>
    </source>
</evidence>
<dbReference type="KEGG" id="flt:Sv326_1036"/>